<keyword evidence="6" id="KW-1185">Reference proteome</keyword>
<comment type="caution">
    <text evidence="3">The sequence shown here is derived from an EMBL/GenBank/DDBJ whole genome shotgun (WGS) entry which is preliminary data.</text>
</comment>
<dbReference type="Proteomes" id="UP000663877">
    <property type="component" value="Unassembled WGS sequence"/>
</dbReference>
<accession>A0A814FSR9</accession>
<dbReference type="EMBL" id="CAJNOM010000104">
    <property type="protein sequence ID" value="CAF1056263.1"/>
    <property type="molecule type" value="Genomic_DNA"/>
</dbReference>
<reference evidence="3" key="1">
    <citation type="submission" date="2021-02" db="EMBL/GenBank/DDBJ databases">
        <authorList>
            <person name="Nowell W R."/>
        </authorList>
    </citation>
    <scope>NUCLEOTIDE SEQUENCE</scope>
</reference>
<evidence type="ECO:0000313" key="4">
    <source>
        <dbReference type="EMBL" id="CAF1056263.1"/>
    </source>
</evidence>
<evidence type="ECO:0000313" key="3">
    <source>
        <dbReference type="EMBL" id="CAF0985344.1"/>
    </source>
</evidence>
<dbReference type="Proteomes" id="UP000663860">
    <property type="component" value="Unassembled WGS sequence"/>
</dbReference>
<name>A0A814FSR9_9BILA</name>
<dbReference type="Proteomes" id="UP000663868">
    <property type="component" value="Unassembled WGS sequence"/>
</dbReference>
<feature type="chain" id="PRO_5035600929" evidence="1">
    <location>
        <begin position="22"/>
        <end position="169"/>
    </location>
</feature>
<protein>
    <submittedName>
        <fullName evidence="3">Uncharacterized protein</fullName>
    </submittedName>
</protein>
<proteinExistence type="predicted"/>
<organism evidence="3 7">
    <name type="scientific">Adineta steineri</name>
    <dbReference type="NCBI Taxonomy" id="433720"/>
    <lineage>
        <taxon>Eukaryota</taxon>
        <taxon>Metazoa</taxon>
        <taxon>Spiralia</taxon>
        <taxon>Gnathifera</taxon>
        <taxon>Rotifera</taxon>
        <taxon>Eurotatoria</taxon>
        <taxon>Bdelloidea</taxon>
        <taxon>Adinetida</taxon>
        <taxon>Adinetidae</taxon>
        <taxon>Adineta</taxon>
    </lineage>
</organism>
<sequence>MHNLNVFLFLLTVILIQTILSFEIINNEIDYVPSLPTDTNPNCLSKDLLSSVLHRNRRASISRPYFHPRAGSRDDNNRQGSKSVLAFSPRLGKRSYNDENEFNNFIDYLQKKQIDVVYEDQTKICFSQIISDTFIQDALNKFHTNQYEQNLEEQRFKNKYPLLFRYYSD</sequence>
<feature type="signal peptide" evidence="1">
    <location>
        <begin position="1"/>
        <end position="21"/>
    </location>
</feature>
<evidence type="ECO:0000313" key="5">
    <source>
        <dbReference type="EMBL" id="CAF3915283.1"/>
    </source>
</evidence>
<evidence type="ECO:0000313" key="2">
    <source>
        <dbReference type="EMBL" id="CAF0914079.1"/>
    </source>
</evidence>
<dbReference type="EMBL" id="CAJNOE010000153">
    <property type="protein sequence ID" value="CAF0985344.1"/>
    <property type="molecule type" value="Genomic_DNA"/>
</dbReference>
<evidence type="ECO:0000313" key="6">
    <source>
        <dbReference type="Proteomes" id="UP000663832"/>
    </source>
</evidence>
<evidence type="ECO:0000313" key="7">
    <source>
        <dbReference type="Proteomes" id="UP000663860"/>
    </source>
</evidence>
<evidence type="ECO:0000256" key="1">
    <source>
        <dbReference type="SAM" id="SignalP"/>
    </source>
</evidence>
<dbReference type="AlphaFoldDB" id="A0A814FSR9"/>
<dbReference type="Proteomes" id="UP000663832">
    <property type="component" value="Unassembled WGS sequence"/>
</dbReference>
<dbReference type="EMBL" id="CAJNOI010000040">
    <property type="protein sequence ID" value="CAF0914079.1"/>
    <property type="molecule type" value="Genomic_DNA"/>
</dbReference>
<gene>
    <name evidence="2" type="ORF">BJG266_LOCUS11164</name>
    <name evidence="3" type="ORF">IZO911_LOCUS16800</name>
    <name evidence="5" type="ORF">KXQ929_LOCUS23585</name>
    <name evidence="4" type="ORF">QVE165_LOCUS17900</name>
</gene>
<dbReference type="OrthoDB" id="9980001at2759"/>
<keyword evidence="1" id="KW-0732">Signal</keyword>
<dbReference type="EMBL" id="CAJOBB010001886">
    <property type="protein sequence ID" value="CAF3915283.1"/>
    <property type="molecule type" value="Genomic_DNA"/>
</dbReference>